<dbReference type="PANTHER" id="PTHR24330:SF19">
    <property type="entry name" value="MEDIATOR OF RNA POLYMERASE II TRANSCRIPTION SUBUNIT 29"/>
    <property type="match status" value="1"/>
</dbReference>
<feature type="region of interest" description="Disordered" evidence="1">
    <location>
        <begin position="478"/>
        <end position="512"/>
    </location>
</feature>
<feature type="region of interest" description="Disordered" evidence="1">
    <location>
        <begin position="364"/>
        <end position="387"/>
    </location>
</feature>
<name>A0ABM3UNX2_MUSDO</name>
<protein>
    <submittedName>
        <fullName evidence="3">AF4/FMR2 family member lilli</fullName>
    </submittedName>
</protein>
<dbReference type="InterPro" id="IPR052145">
    <property type="entry name" value="Mediator/Homeobox_domain"/>
</dbReference>
<evidence type="ECO:0000256" key="1">
    <source>
        <dbReference type="SAM" id="MobiDB-lite"/>
    </source>
</evidence>
<feature type="compositionally biased region" description="Low complexity" evidence="1">
    <location>
        <begin position="594"/>
        <end position="636"/>
    </location>
</feature>
<sequence length="697" mass="75075">MAMHHNAMLTSGAPKFQSRPSSPPFSGFTPPTDYPHSQDQVAPVHLHHQQQQQQQQQHHHQQQQQAMQQQAMHQQHQLQQQMAANHFHSMAGRHSGRNMNATASMKKRSASSSRGQHMVNSNTMTSGMISAVGAGSLGHHRGDLIFPDESDTIEFCMPPQPGSSNGIGHGISSELLLTHGKNGLCTGEAFAERRRRGHSRRSNHKMDVEHQVKWSRNNIAATMERFEPTQHHSSSSTSSLEYGFAASVVTPSSTPSHHSQHQISPAPSQTFQGATAATSQTAPYNHVYSYAYYEPGAIKCHTNIPQKEEPIAGAAAIMPAPLAQAAGGAAAAAAGVSASGIGAAGAAGPSKSPTRNSIRALLARSFRSKPKNPPSTSSSPSGAEERHNYTTRYGTTENLYEEVNDQKIRKVLSDNRIVKSNVIEEIRRVQHNHFRVLDELNLSLEALIMPETPPDVSPNVEVPEASAVSANTAAVLATPTATAQKPRRGGLLGGAASTSSSTVSSSQPRTLSHASLENLSSTFNSIELKDHAHLSCINPEFDEGDLDSGFSGSGSSSGASYNESLRYYKSGHTPNHHPHHTMHHHQVQLHHQHQAQMQQQQQQQAQQQHPTTLPHNMRSCRSSTASGSSTSKSSTSEDQGIAMMTSLGSCGTAVTSPASPFHYNRCCADIQRASGRSASDSSATGAKPKKNFWKIKP</sequence>
<evidence type="ECO:0000313" key="3">
    <source>
        <dbReference type="RefSeq" id="XP_058975199.1"/>
    </source>
</evidence>
<keyword evidence="2" id="KW-1185">Reference proteome</keyword>
<feature type="region of interest" description="Disordered" evidence="1">
    <location>
        <begin position="249"/>
        <end position="277"/>
    </location>
</feature>
<dbReference type="Proteomes" id="UP001652621">
    <property type="component" value="Unplaced"/>
</dbReference>
<proteinExistence type="predicted"/>
<feature type="compositionally biased region" description="Low complexity" evidence="1">
    <location>
        <begin position="49"/>
        <end position="81"/>
    </location>
</feature>
<feature type="region of interest" description="Disordered" evidence="1">
    <location>
        <begin position="567"/>
        <end position="638"/>
    </location>
</feature>
<feature type="compositionally biased region" description="Low complexity" evidence="1">
    <location>
        <begin position="14"/>
        <end position="31"/>
    </location>
</feature>
<dbReference type="RefSeq" id="XP_058975199.1">
    <property type="nucleotide sequence ID" value="XM_059119216.1"/>
</dbReference>
<feature type="region of interest" description="Disordered" evidence="1">
    <location>
        <begin position="673"/>
        <end position="697"/>
    </location>
</feature>
<feature type="region of interest" description="Disordered" evidence="1">
    <location>
        <begin position="1"/>
        <end position="118"/>
    </location>
</feature>
<dbReference type="GeneID" id="101894816"/>
<feature type="compositionally biased region" description="Low complexity" evidence="1">
    <location>
        <begin position="249"/>
        <end position="269"/>
    </location>
</feature>
<gene>
    <name evidence="3" type="primary">LOC101894816</name>
</gene>
<accession>A0ABM3UNX2</accession>
<evidence type="ECO:0000313" key="2">
    <source>
        <dbReference type="Proteomes" id="UP001652621"/>
    </source>
</evidence>
<reference evidence="3" key="1">
    <citation type="submission" date="2025-08" db="UniProtKB">
        <authorList>
            <consortium name="RefSeq"/>
        </authorList>
    </citation>
    <scope>IDENTIFICATION</scope>
    <source>
        <strain evidence="3">Aabys</strain>
        <tissue evidence="3">Whole body</tissue>
    </source>
</reference>
<dbReference type="PANTHER" id="PTHR24330">
    <property type="entry name" value="HOMEOBOX PROTEIN BARH-LIKE"/>
    <property type="match status" value="1"/>
</dbReference>
<feature type="compositionally biased region" description="Low complexity" evidence="1">
    <location>
        <begin position="494"/>
        <end position="506"/>
    </location>
</feature>
<feature type="compositionally biased region" description="Basic residues" evidence="1">
    <location>
        <begin position="574"/>
        <end position="593"/>
    </location>
</feature>
<feature type="compositionally biased region" description="Low complexity" evidence="1">
    <location>
        <begin position="673"/>
        <end position="686"/>
    </location>
</feature>
<organism evidence="2 3">
    <name type="scientific">Musca domestica</name>
    <name type="common">House fly</name>
    <dbReference type="NCBI Taxonomy" id="7370"/>
    <lineage>
        <taxon>Eukaryota</taxon>
        <taxon>Metazoa</taxon>
        <taxon>Ecdysozoa</taxon>
        <taxon>Arthropoda</taxon>
        <taxon>Hexapoda</taxon>
        <taxon>Insecta</taxon>
        <taxon>Pterygota</taxon>
        <taxon>Neoptera</taxon>
        <taxon>Endopterygota</taxon>
        <taxon>Diptera</taxon>
        <taxon>Brachycera</taxon>
        <taxon>Muscomorpha</taxon>
        <taxon>Muscoidea</taxon>
        <taxon>Muscidae</taxon>
        <taxon>Musca</taxon>
    </lineage>
</organism>
<feature type="compositionally biased region" description="Basic residues" evidence="1">
    <location>
        <begin position="687"/>
        <end position="697"/>
    </location>
</feature>